<dbReference type="InterPro" id="IPR050489">
    <property type="entry name" value="Tyr-tRNA_synthase"/>
</dbReference>
<dbReference type="GO" id="GO:0005524">
    <property type="term" value="F:ATP binding"/>
    <property type="evidence" value="ECO:0007669"/>
    <property type="project" value="UniProtKB-KW"/>
</dbReference>
<evidence type="ECO:0000256" key="4">
    <source>
        <dbReference type="ARBA" id="ARBA00022598"/>
    </source>
</evidence>
<dbReference type="GO" id="GO:0004831">
    <property type="term" value="F:tyrosine-tRNA ligase activity"/>
    <property type="evidence" value="ECO:0007669"/>
    <property type="project" value="UniProtKB-EC"/>
</dbReference>
<dbReference type="FunFam" id="3.40.50.620:FF:000085">
    <property type="entry name" value="Tyrosine--tRNA ligase 1 cytoplasmic"/>
    <property type="match status" value="1"/>
</dbReference>
<dbReference type="GO" id="GO:0005737">
    <property type="term" value="C:cytoplasm"/>
    <property type="evidence" value="ECO:0007669"/>
    <property type="project" value="TreeGrafter"/>
</dbReference>
<keyword evidence="7" id="KW-0648">Protein biosynthesis</keyword>
<keyword evidence="8 12" id="KW-0030">Aminoacyl-tRNA synthetase</keyword>
<evidence type="ECO:0000256" key="10">
    <source>
        <dbReference type="ARBA" id="ARBA00048248"/>
    </source>
</evidence>
<dbReference type="EC" id="6.1.1.1" evidence="3"/>
<feature type="region of interest" description="Disordered" evidence="11">
    <location>
        <begin position="181"/>
        <end position="210"/>
    </location>
</feature>
<evidence type="ECO:0000256" key="9">
    <source>
        <dbReference type="ARBA" id="ARBA00033323"/>
    </source>
</evidence>
<dbReference type="OrthoDB" id="197206at2759"/>
<dbReference type="Proteomes" id="UP000051952">
    <property type="component" value="Unassembled WGS sequence"/>
</dbReference>
<accession>A0A0S4JQB1</accession>
<evidence type="ECO:0000256" key="2">
    <source>
        <dbReference type="ARBA" id="ARBA00005594"/>
    </source>
</evidence>
<comment type="similarity">
    <text evidence="2">Belongs to the class-I aminoacyl-tRNA synthetase family.</text>
</comment>
<evidence type="ECO:0000256" key="5">
    <source>
        <dbReference type="ARBA" id="ARBA00022741"/>
    </source>
</evidence>
<keyword evidence="4" id="KW-0436">Ligase</keyword>
<comment type="function">
    <text evidence="1">Catalyzes the attachment of tyrosine to tRNA(Tyr) in a two-step reaction: tyrosine is first activated by ATP to form Tyr-AMP and then transferred to the acceptor end of tRNA(Tyr).</text>
</comment>
<dbReference type="EMBL" id="CYKH01002038">
    <property type="protein sequence ID" value="CUG92385.1"/>
    <property type="molecule type" value="Genomic_DNA"/>
</dbReference>
<gene>
    <name evidence="12" type="ORF">BSAL_37020</name>
</gene>
<keyword evidence="6" id="KW-0067">ATP-binding</keyword>
<dbReference type="Gene3D" id="3.40.50.620">
    <property type="entry name" value="HUPs"/>
    <property type="match status" value="2"/>
</dbReference>
<name>A0A0S4JQB1_BODSA</name>
<dbReference type="Pfam" id="PF00579">
    <property type="entry name" value="tRNA-synt_1b"/>
    <property type="match status" value="1"/>
</dbReference>
<evidence type="ECO:0000256" key="11">
    <source>
        <dbReference type="SAM" id="MobiDB-lite"/>
    </source>
</evidence>
<dbReference type="InterPro" id="IPR002305">
    <property type="entry name" value="aa-tRNA-synth_Ic"/>
</dbReference>
<dbReference type="PANTHER" id="PTHR46264">
    <property type="entry name" value="TYROSINE-TRNA LIGASE"/>
    <property type="match status" value="1"/>
</dbReference>
<keyword evidence="13" id="KW-1185">Reference proteome</keyword>
<evidence type="ECO:0000313" key="12">
    <source>
        <dbReference type="EMBL" id="CUG92385.1"/>
    </source>
</evidence>
<keyword evidence="5" id="KW-0547">Nucleotide-binding</keyword>
<evidence type="ECO:0000256" key="6">
    <source>
        <dbReference type="ARBA" id="ARBA00022840"/>
    </source>
</evidence>
<proteinExistence type="inferred from homology"/>
<protein>
    <recommendedName>
        <fullName evidence="3">tyrosine--tRNA ligase</fullName>
        <ecNumber evidence="3">6.1.1.1</ecNumber>
    </recommendedName>
    <alternativeName>
        <fullName evidence="9">Tyrosyl-tRNA synthetase</fullName>
    </alternativeName>
</protein>
<dbReference type="InterPro" id="IPR014729">
    <property type="entry name" value="Rossmann-like_a/b/a_fold"/>
</dbReference>
<dbReference type="NCBIfam" id="NF006330">
    <property type="entry name" value="PRK08560.1"/>
    <property type="match status" value="1"/>
</dbReference>
<dbReference type="SUPFAM" id="SSF52374">
    <property type="entry name" value="Nucleotidylyl transferase"/>
    <property type="match status" value="2"/>
</dbReference>
<evidence type="ECO:0000256" key="3">
    <source>
        <dbReference type="ARBA" id="ARBA00013160"/>
    </source>
</evidence>
<dbReference type="AlphaFoldDB" id="A0A0S4JQB1"/>
<evidence type="ECO:0000313" key="13">
    <source>
        <dbReference type="Proteomes" id="UP000051952"/>
    </source>
</evidence>
<comment type="catalytic activity">
    <reaction evidence="10">
        <text>tRNA(Tyr) + L-tyrosine + ATP = L-tyrosyl-tRNA(Tyr) + AMP + diphosphate + H(+)</text>
        <dbReference type="Rhea" id="RHEA:10220"/>
        <dbReference type="Rhea" id="RHEA-COMP:9706"/>
        <dbReference type="Rhea" id="RHEA-COMP:9707"/>
        <dbReference type="ChEBI" id="CHEBI:15378"/>
        <dbReference type="ChEBI" id="CHEBI:30616"/>
        <dbReference type="ChEBI" id="CHEBI:33019"/>
        <dbReference type="ChEBI" id="CHEBI:58315"/>
        <dbReference type="ChEBI" id="CHEBI:78442"/>
        <dbReference type="ChEBI" id="CHEBI:78536"/>
        <dbReference type="ChEBI" id="CHEBI:456215"/>
        <dbReference type="EC" id="6.1.1.1"/>
    </reaction>
</comment>
<evidence type="ECO:0000256" key="8">
    <source>
        <dbReference type="ARBA" id="ARBA00023146"/>
    </source>
</evidence>
<dbReference type="PANTHER" id="PTHR46264:SF4">
    <property type="entry name" value="TYROSINE--TRNA LIGASE, CYTOPLASMIC"/>
    <property type="match status" value="1"/>
</dbReference>
<dbReference type="VEuPathDB" id="TriTrypDB:BSAL_37020"/>
<organism evidence="12 13">
    <name type="scientific">Bodo saltans</name>
    <name type="common">Flagellated protozoan</name>
    <dbReference type="NCBI Taxonomy" id="75058"/>
    <lineage>
        <taxon>Eukaryota</taxon>
        <taxon>Discoba</taxon>
        <taxon>Euglenozoa</taxon>
        <taxon>Kinetoplastea</taxon>
        <taxon>Metakinetoplastina</taxon>
        <taxon>Eubodonida</taxon>
        <taxon>Bodonidae</taxon>
        <taxon>Bodo</taxon>
    </lineage>
</organism>
<sequence>MIDLMVSLQHYCIPRIVIFHFQKKSNLLHNRTVNMRHRLLPVSSTCRHRIRSGSRAGACVSPSSTRGVPPYSLYPTPQLPHKLFVDDLAGAASFSSSVPSTSLFPLRVSSRGSKTPPLLLPSLSSSSNGVIRGSSGVTIRRNAFFHQTATVPSSHIAASVVVVVVTSRRFFSSTASCLSQKKQEGKQPATKTTRSMAAAPTPAAAAAAPLTPEQQAVFDERWGLLRSVGEECISEDDLKNLLLKKPNIRCYDGFEPSGRMHIAQGIFKAINVNKCTSAGCEFVFWVADWFALMNDKVGGELAKIRTVGKYLVEVWNAAGMDMKNVTFLWSSDEINQHAGTYWKTVLDIGRRNSIARIKKCCTIMGKAEGTLTAAQILYPLMQCADIFFLKADICQLGLDQRKVNMLAREYCDLIGRKLKPVILSHHMLSGLKKGQAKMSKSDPDSAIFMEDTREDVERKILNAHCPRVAQEANQTNEDGLGEGSDDKNPVLDYVECILLGSPGSSLTVAGVEYKSYKVLEAAFVDGTVDEASLKRAVIDGINALLEPVRLHFSSNAEAAALLEQVKSFRKGPEAPVAPAAAEEPAAATPNAPCAVAWVPAATKLPLNEAVSIVAALNAFVATGGRAVLVSPDWSAVARDEITGDEKDVVAALAMNVLLIKSYGLDLRVEIVNQSDIILNNRDPYWVTAINVGRKYQLRDVEASLGGAIANAGQVVGCLMRVADAILLNATHVFTSSAFDAKQNELAVAFSNGAIQETVLTTAIPALVDPKAPASAAPLAADDVLYADDTDMDTRRKIKRAYCAPNEAENGVVSVAQWFIGRGISVGITRPEANGGNVSYTSGETVAADALSGALHPGDLKAAVGNALLELTKDARAAASSAEGKKLSTTLRNAEKKLAKKK</sequence>
<reference evidence="13" key="1">
    <citation type="submission" date="2015-09" db="EMBL/GenBank/DDBJ databases">
        <authorList>
            <consortium name="Pathogen Informatics"/>
        </authorList>
    </citation>
    <scope>NUCLEOTIDE SEQUENCE [LARGE SCALE GENOMIC DNA]</scope>
    <source>
        <strain evidence="13">Lake Konstanz</strain>
    </source>
</reference>
<dbReference type="GO" id="GO:0006437">
    <property type="term" value="P:tyrosyl-tRNA aminoacylation"/>
    <property type="evidence" value="ECO:0007669"/>
    <property type="project" value="TreeGrafter"/>
</dbReference>
<dbReference type="OMA" id="TIMGKTE"/>
<evidence type="ECO:0000256" key="1">
    <source>
        <dbReference type="ARBA" id="ARBA00002025"/>
    </source>
</evidence>
<evidence type="ECO:0000256" key="7">
    <source>
        <dbReference type="ARBA" id="ARBA00022917"/>
    </source>
</evidence>
<feature type="compositionally biased region" description="Low complexity" evidence="11">
    <location>
        <begin position="197"/>
        <end position="210"/>
    </location>
</feature>